<evidence type="ECO:0000256" key="1">
    <source>
        <dbReference type="SAM" id="MobiDB-lite"/>
    </source>
</evidence>
<accession>A0A7I8JGQ5</accession>
<dbReference type="Proteomes" id="UP001189122">
    <property type="component" value="Unassembled WGS sequence"/>
</dbReference>
<feature type="compositionally biased region" description="Low complexity" evidence="1">
    <location>
        <begin position="50"/>
        <end position="65"/>
    </location>
</feature>
<keyword evidence="3" id="KW-1185">Reference proteome</keyword>
<name>A0A7I8JGQ5_SPIIN</name>
<dbReference type="EMBL" id="LR743598">
    <property type="protein sequence ID" value="CAA2629479.1"/>
    <property type="molecule type" value="Genomic_DNA"/>
</dbReference>
<proteinExistence type="predicted"/>
<evidence type="ECO:0000313" key="2">
    <source>
        <dbReference type="EMBL" id="CAA2629479.1"/>
    </source>
</evidence>
<protein>
    <submittedName>
        <fullName evidence="2">Uncharacterized protein</fullName>
    </submittedName>
</protein>
<reference evidence="2 3" key="1">
    <citation type="submission" date="2019-12" db="EMBL/GenBank/DDBJ databases">
        <authorList>
            <person name="Scholz U."/>
            <person name="Mascher M."/>
            <person name="Fiebig A."/>
        </authorList>
    </citation>
    <scope>NUCLEOTIDE SEQUENCE</scope>
</reference>
<dbReference type="EMBL" id="CACRZD030000011">
    <property type="protein sequence ID" value="CAA6668723.1"/>
    <property type="molecule type" value="Genomic_DNA"/>
</dbReference>
<feature type="region of interest" description="Disordered" evidence="1">
    <location>
        <begin position="1"/>
        <end position="72"/>
    </location>
</feature>
<organism evidence="2">
    <name type="scientific">Spirodela intermedia</name>
    <name type="common">Intermediate duckweed</name>
    <dbReference type="NCBI Taxonomy" id="51605"/>
    <lineage>
        <taxon>Eukaryota</taxon>
        <taxon>Viridiplantae</taxon>
        <taxon>Streptophyta</taxon>
        <taxon>Embryophyta</taxon>
        <taxon>Tracheophyta</taxon>
        <taxon>Spermatophyta</taxon>
        <taxon>Magnoliopsida</taxon>
        <taxon>Liliopsida</taxon>
        <taxon>Araceae</taxon>
        <taxon>Lemnoideae</taxon>
        <taxon>Spirodela</taxon>
    </lineage>
</organism>
<dbReference type="AlphaFoldDB" id="A0A7I8JGQ5"/>
<evidence type="ECO:0000313" key="3">
    <source>
        <dbReference type="Proteomes" id="UP001189122"/>
    </source>
</evidence>
<gene>
    <name evidence="2" type="ORF">SI7747_11015117</name>
</gene>
<sequence>MKKFPSEEMLVKDRRRREMLPRPSSEEARTGTRETEGERERERERERNLEGLSESTPLSPSLPELLRSRAGT</sequence>
<feature type="compositionally biased region" description="Basic and acidic residues" evidence="1">
    <location>
        <begin position="1"/>
        <end position="49"/>
    </location>
</feature>